<keyword evidence="3" id="KW-1185">Reference proteome</keyword>
<dbReference type="Proteomes" id="UP000191901">
    <property type="component" value="Chromosome"/>
</dbReference>
<dbReference type="RefSeq" id="WP_080810432.1">
    <property type="nucleotide sequence ID" value="NZ_CP021983.2"/>
</dbReference>
<protein>
    <submittedName>
        <fullName evidence="2">Uncharacterized protein</fullName>
    </submittedName>
</protein>
<dbReference type="STRING" id="1641165.XM38_14385"/>
<dbReference type="EMBL" id="CP021983">
    <property type="protein sequence ID" value="ASC70358.1"/>
    <property type="molecule type" value="Genomic_DNA"/>
</dbReference>
<sequence>MTNQALRFLLHGSPEHYDNIDTLYVASQTSAVWGKVARQILDPWRILSPDLIKDVSQNQLKILGIQLIAPQNLIQDLNATALHEQDFSDEERREILKQVSIYGTQELWQSLPLHTSADGKSVPIADSTYLNNPDFTLPSQLRTLVTIIPCTNRPDWIPLWTPKSAISVILKQPRPDQYCELLLQLMQVPDSDLNEEFLKHIKEANWLKLKTEQSIAPKNVILLPSYLADFRSKLQQVFQSEHNCSYASYSMLKEELQESPALRQVCEEWYDNDILEFLLQKTQKPFDHVCLILKILSILEKRNQSLRKTIIEPLKTTEWLVGQDDQPRSPQQIIDLQSIDLEATEILRQQPSSKYITPGMLRDDLDIRFCLESNQIKPMFLSGTDAIKQLGNAIADLPEYYLGDLPDSLLGQLAQTLQECSHTPALLLKHKISSQEFEEFILPKVRHTIHDLNRLKKILDWLATQYPNPSSEVVTVYNYFLKISSQSLASFREVLLPHIQLLNQQGEWRSPEQLCDGERYTGIDNASVLHSSQRTILGTYLEIENEDNDLEAVSSVSKVIRTGSAESITANSQALEQYFRPWLSHLPSEAVGGLLCLFAGTNQDVQNLAKKYLQSRSFDGLRERVLWSENLRNRNFRIAVKSVEGAVQTVRNLLREDIDVSLQQNKVPEHIFVGQLDHSTQEIVLLKFNLPEDNGSLAETLINSARVLLQRIHRTETESIEEIWRDLLNSQQLYVKSARNYILQHLPVILRMLNINDQDIRKCLDQIGSLESELEELNLRRDARVNQRKRVISDQLEERKTQLIEMIETDHGSLSVLQTVRRKIEHGQYGYDISNIPFELFQNADDALLEYERLLGQSLPERNHFVLSLHDQGLTIMHWGRPINMVTHPDVQDEDSELSGFKRDLVKMLSFSDSSKGEDETGKFGLGFKTVHLLSRQPCVISGDIKFIIYAGLLPRSLPRPGQEDEDEGLTSNLRRFLQEHSPSPDINDGTIINLPFDSEILDPADSATESFYRSVGLLLVFSKRIKSCTLLNEAGGEENTRLTWSPQPVLGISEVEFGQIRLPKFNGNDLIWQSHNLLNFNLRSGNVAFVIPSDLSENSPLLNSPKLWVTNPTKESLNIRFVVNSHFDITTGRTSLDRNSKRNQDLIRDIGMQLGEVLCGLFFSSEGNWLALRQALHLNETISAYHFWNFLWDVLVKDWLRLNSDETILQLLKAGFSTEYYGCGYLISCHASLPNGLFGNARQLVRFDQITHKITGILSDQEIFNIVSNWPNFEDSSSRWVHHQVWQDVVKLMGTSSHQPSSLKLADILVEALGNRNVNPEIACSIGNLVNPSRMTQWKVSHLSEYEAIRQVLDGEPLGFMNQAAGYLAASLLLVTHTGDLEERRLVAFAPSNRILHSDYTDTALEFFRVCRPRRETIAVEELVEWARSATTEEQRQAVRVYLSSGERSLEFSRQLQSSIENTWMKDDPAIRSLLQTKARQLQEERAIQGEIPWEQISSLDNDQASQDSEDPPEEPNPNDSRDLLDDIYRWWKEQGGREIRDYNQRLYPIGINELTQGLRDGNRSTWLMLFFIGATHTMGRTRHEQHRDFIRFCINQGWWNTFSESDPQDASEQWIYVLNDYLESLRQDTTWYYWMEKYPNIYQISKYLDEYQDSFLRAERIPHRFELVTLTNPRLASDLSGGGVDAPPLRLGIGANFVIRELVRFEIIEPTEYIFSHCFVPRAKIRRIMMRLGCQGLQSSDYRHSRHIYTFLQKEFKNLDLSDFPTFQNCFDIPFELYAKRHSLDLRGLLVREDLGWYEGLSDEDYFEDEPNGN</sequence>
<organism evidence="2 3">
    <name type="scientific">Halomicronema hongdechloris C2206</name>
    <dbReference type="NCBI Taxonomy" id="1641165"/>
    <lineage>
        <taxon>Bacteria</taxon>
        <taxon>Bacillati</taxon>
        <taxon>Cyanobacteriota</taxon>
        <taxon>Cyanophyceae</taxon>
        <taxon>Nodosilineales</taxon>
        <taxon>Nodosilineaceae</taxon>
        <taxon>Halomicronema</taxon>
    </lineage>
</organism>
<gene>
    <name evidence="2" type="ORF">XM38_012960</name>
</gene>
<dbReference type="OrthoDB" id="9802640at2"/>
<proteinExistence type="predicted"/>
<reference evidence="2 3" key="1">
    <citation type="journal article" date="2016" name="Biochim. Biophys. Acta">
        <title>Characterization of red-shifted phycobilisomes isolated from the chlorophyll f-containing cyanobacterium Halomicronema hongdechloris.</title>
        <authorList>
            <person name="Li Y."/>
            <person name="Lin Y."/>
            <person name="Garvey C.J."/>
            <person name="Birch D."/>
            <person name="Corkery R.W."/>
            <person name="Loughlin P.C."/>
            <person name="Scheer H."/>
            <person name="Willows R.D."/>
            <person name="Chen M."/>
        </authorList>
    </citation>
    <scope>NUCLEOTIDE SEQUENCE [LARGE SCALE GENOMIC DNA]</scope>
    <source>
        <strain evidence="2 3">C2206</strain>
    </source>
</reference>
<dbReference type="KEGG" id="hhg:XM38_012960"/>
<evidence type="ECO:0000313" key="2">
    <source>
        <dbReference type="EMBL" id="ASC70358.1"/>
    </source>
</evidence>
<evidence type="ECO:0000256" key="1">
    <source>
        <dbReference type="SAM" id="MobiDB-lite"/>
    </source>
</evidence>
<feature type="region of interest" description="Disordered" evidence="1">
    <location>
        <begin position="1501"/>
        <end position="1524"/>
    </location>
</feature>
<name>A0A1Z3HJ83_9CYAN</name>
<evidence type="ECO:0000313" key="3">
    <source>
        <dbReference type="Proteomes" id="UP000191901"/>
    </source>
</evidence>
<accession>A0A1Z3HJ83</accession>